<organism evidence="1 2">
    <name type="scientific">Corchorus capsularis</name>
    <name type="common">Jute</name>
    <dbReference type="NCBI Taxonomy" id="210143"/>
    <lineage>
        <taxon>Eukaryota</taxon>
        <taxon>Viridiplantae</taxon>
        <taxon>Streptophyta</taxon>
        <taxon>Embryophyta</taxon>
        <taxon>Tracheophyta</taxon>
        <taxon>Spermatophyta</taxon>
        <taxon>Magnoliopsida</taxon>
        <taxon>eudicotyledons</taxon>
        <taxon>Gunneridae</taxon>
        <taxon>Pentapetalae</taxon>
        <taxon>rosids</taxon>
        <taxon>malvids</taxon>
        <taxon>Malvales</taxon>
        <taxon>Malvaceae</taxon>
        <taxon>Grewioideae</taxon>
        <taxon>Apeibeae</taxon>
        <taxon>Corchorus</taxon>
    </lineage>
</organism>
<dbReference type="EMBL" id="AWWV01004027">
    <property type="protein sequence ID" value="OMP08053.1"/>
    <property type="molecule type" value="Genomic_DNA"/>
</dbReference>
<dbReference type="Proteomes" id="UP000188268">
    <property type="component" value="Unassembled WGS sequence"/>
</dbReference>
<comment type="caution">
    <text evidence="1">The sequence shown here is derived from an EMBL/GenBank/DDBJ whole genome shotgun (WGS) entry which is preliminary data.</text>
</comment>
<reference evidence="1 2" key="1">
    <citation type="submission" date="2013-09" db="EMBL/GenBank/DDBJ databases">
        <title>Corchorus capsularis genome sequencing.</title>
        <authorList>
            <person name="Alam M."/>
            <person name="Haque M.S."/>
            <person name="Islam M.S."/>
            <person name="Emdad E.M."/>
            <person name="Islam M.M."/>
            <person name="Ahmed B."/>
            <person name="Halim A."/>
            <person name="Hossen Q.M.M."/>
            <person name="Hossain M.Z."/>
            <person name="Ahmed R."/>
            <person name="Khan M.M."/>
            <person name="Islam R."/>
            <person name="Rashid M.M."/>
            <person name="Khan S.A."/>
            <person name="Rahman M.S."/>
            <person name="Alam M."/>
        </authorList>
    </citation>
    <scope>NUCLEOTIDE SEQUENCE [LARGE SCALE GENOMIC DNA]</scope>
    <source>
        <strain evidence="2">cv. CVL-1</strain>
        <tissue evidence="1">Whole seedling</tissue>
    </source>
</reference>
<dbReference type="AlphaFoldDB" id="A0A1R3KLT6"/>
<gene>
    <name evidence="1" type="ORF">CCACVL1_01171</name>
</gene>
<evidence type="ECO:0000313" key="1">
    <source>
        <dbReference type="EMBL" id="OMP08053.1"/>
    </source>
</evidence>
<keyword evidence="2" id="KW-1185">Reference proteome</keyword>
<evidence type="ECO:0000313" key="2">
    <source>
        <dbReference type="Proteomes" id="UP000188268"/>
    </source>
</evidence>
<dbReference type="Gramene" id="OMP08053">
    <property type="protein sequence ID" value="OMP08053"/>
    <property type="gene ID" value="CCACVL1_01171"/>
</dbReference>
<feature type="non-terminal residue" evidence="1">
    <location>
        <position position="51"/>
    </location>
</feature>
<accession>A0A1R3KLT6</accession>
<name>A0A1R3KLT6_COCAP</name>
<proteinExistence type="predicted"/>
<sequence length="51" mass="5936">RNRAISSWCCASFIPRSSRSNSSTYKAWFLLLIFWTFDAFGRRQGQENSQG</sequence>
<feature type="non-terminal residue" evidence="1">
    <location>
        <position position="1"/>
    </location>
</feature>
<protein>
    <submittedName>
        <fullName evidence="1">Uncharacterized protein</fullName>
    </submittedName>
</protein>